<dbReference type="AlphaFoldDB" id="A0A927CJN6"/>
<feature type="domain" description="Glycoside hydrolase 123 catalytic" evidence="1">
    <location>
        <begin position="171"/>
        <end position="501"/>
    </location>
</feature>
<organism evidence="2 3">
    <name type="scientific">Paenibacillus arenilitoris</name>
    <dbReference type="NCBI Taxonomy" id="2772299"/>
    <lineage>
        <taxon>Bacteria</taxon>
        <taxon>Bacillati</taxon>
        <taxon>Bacillota</taxon>
        <taxon>Bacilli</taxon>
        <taxon>Bacillales</taxon>
        <taxon>Paenibacillaceae</taxon>
        <taxon>Paenibacillus</taxon>
    </lineage>
</organism>
<gene>
    <name evidence="2" type="ORF">IDH41_12040</name>
</gene>
<keyword evidence="3" id="KW-1185">Reference proteome</keyword>
<accession>A0A927CJN6</accession>
<dbReference type="RefSeq" id="WP_190861296.1">
    <property type="nucleotide sequence ID" value="NZ_JACXIY010000014.1"/>
</dbReference>
<dbReference type="SUPFAM" id="SSF51445">
    <property type="entry name" value="(Trans)glycosidases"/>
    <property type="match status" value="1"/>
</dbReference>
<reference evidence="2" key="1">
    <citation type="submission" date="2020-09" db="EMBL/GenBank/DDBJ databases">
        <title>A novel bacterium of genus Paenibacillus, isolated from South China Sea.</title>
        <authorList>
            <person name="Huang H."/>
            <person name="Mo K."/>
            <person name="Hu Y."/>
        </authorList>
    </citation>
    <scope>NUCLEOTIDE SEQUENCE</scope>
    <source>
        <strain evidence="2">IB182493</strain>
    </source>
</reference>
<sequence length="550" mass="62754">MSDRLDIICLHALDKVFPNPNSEMKPAAEGSALLNEVYSYQVAYSGDRLLHRVQVAVHSVLAPYIRLYSVGLVPSEYPIQPDHDDDILSAEPGLYPDPLLPIDPIEGVIAVPGQWRSIWITVDPAGQAAAGRYPIELVFTSEAGERLAGQTFNLELINAKLPEQELIYTNWFHSDCLSTHYGTEVFSEEHWEIIGRFVETAARGGMNMILTPVFTPPLDTEVGKERPTVQLVDVVKEDGQYRFGFSRLNRWIELCQSKGIRYFEISHLFTQWGAKHAPKIVATENGKPGRIFGWETDAFGAEYRAFLSAFLPELVAYLREKGLEDKVYFHVSDEPSLNHMEAYRQASEMLGQHVEGFPVIDALSDYDFYKYGLVKRPIPASNHIDAFLEGGGRDLWTYYCVSQYKKVANRFIAMPSYRNRILGYQLYKYNISGFLHWGYNFWYSGLSRKSLNPFQSTDSNRWFPSGDGFVVYPGEQGEPIESLRLRVFHDTLQDLRALRLLEKRIGRAEVLALIEEGLNAPLTFDEYPRNAEWIRQTRQRVNAKIAETAK</sequence>
<evidence type="ECO:0000259" key="1">
    <source>
        <dbReference type="Pfam" id="PF13320"/>
    </source>
</evidence>
<evidence type="ECO:0000313" key="3">
    <source>
        <dbReference type="Proteomes" id="UP000632125"/>
    </source>
</evidence>
<evidence type="ECO:0000313" key="2">
    <source>
        <dbReference type="EMBL" id="MBD2869309.1"/>
    </source>
</evidence>
<dbReference type="InterPro" id="IPR025150">
    <property type="entry name" value="GH123_cat"/>
</dbReference>
<name>A0A927CJN6_9BACL</name>
<protein>
    <submittedName>
        <fullName evidence="2">DUF4091 domain-containing protein</fullName>
    </submittedName>
</protein>
<comment type="caution">
    <text evidence="2">The sequence shown here is derived from an EMBL/GenBank/DDBJ whole genome shotgun (WGS) entry which is preliminary data.</text>
</comment>
<proteinExistence type="predicted"/>
<dbReference type="Proteomes" id="UP000632125">
    <property type="component" value="Unassembled WGS sequence"/>
</dbReference>
<dbReference type="InterPro" id="IPR017853">
    <property type="entry name" value="GH"/>
</dbReference>
<dbReference type="EMBL" id="JACXIY010000014">
    <property type="protein sequence ID" value="MBD2869309.1"/>
    <property type="molecule type" value="Genomic_DNA"/>
</dbReference>
<dbReference type="Pfam" id="PF13320">
    <property type="entry name" value="GH123_cat"/>
    <property type="match status" value="1"/>
</dbReference>